<keyword evidence="2" id="KW-1185">Reference proteome</keyword>
<evidence type="ECO:0008006" key="3">
    <source>
        <dbReference type="Google" id="ProtNLM"/>
    </source>
</evidence>
<evidence type="ECO:0000313" key="2">
    <source>
        <dbReference type="Proteomes" id="UP001054945"/>
    </source>
</evidence>
<accession>A0AAV4XSA9</accession>
<dbReference type="EMBL" id="BPLR01018067">
    <property type="protein sequence ID" value="GIY96618.1"/>
    <property type="molecule type" value="Genomic_DNA"/>
</dbReference>
<gene>
    <name evidence="1" type="ORF">CEXT_313321</name>
</gene>
<evidence type="ECO:0000313" key="1">
    <source>
        <dbReference type="EMBL" id="GIY96618.1"/>
    </source>
</evidence>
<proteinExistence type="predicted"/>
<sequence length="122" mass="14179">MFLPNSENNSACHGKLLMNIKKLLKDLSMYTGEFSDFSPYDYILRSYPNGHGRKKSKVMFLSLLSHIWADQRSDSPPEKCQKSGNPNGFFGHFGLRYHFLYKLMLYNQCCTRNGIEIQNDRS</sequence>
<dbReference type="AlphaFoldDB" id="A0AAV4XSA9"/>
<organism evidence="1 2">
    <name type="scientific">Caerostris extrusa</name>
    <name type="common">Bark spider</name>
    <name type="synonym">Caerostris bankana</name>
    <dbReference type="NCBI Taxonomy" id="172846"/>
    <lineage>
        <taxon>Eukaryota</taxon>
        <taxon>Metazoa</taxon>
        <taxon>Ecdysozoa</taxon>
        <taxon>Arthropoda</taxon>
        <taxon>Chelicerata</taxon>
        <taxon>Arachnida</taxon>
        <taxon>Araneae</taxon>
        <taxon>Araneomorphae</taxon>
        <taxon>Entelegynae</taxon>
        <taxon>Araneoidea</taxon>
        <taxon>Araneidae</taxon>
        <taxon>Caerostris</taxon>
    </lineage>
</organism>
<protein>
    <recommendedName>
        <fullName evidence="3">Ycf2</fullName>
    </recommendedName>
</protein>
<comment type="caution">
    <text evidence="1">The sequence shown here is derived from an EMBL/GenBank/DDBJ whole genome shotgun (WGS) entry which is preliminary data.</text>
</comment>
<name>A0AAV4XSA9_CAEEX</name>
<dbReference type="Proteomes" id="UP001054945">
    <property type="component" value="Unassembled WGS sequence"/>
</dbReference>
<reference evidence="1 2" key="1">
    <citation type="submission" date="2021-06" db="EMBL/GenBank/DDBJ databases">
        <title>Caerostris extrusa draft genome.</title>
        <authorList>
            <person name="Kono N."/>
            <person name="Arakawa K."/>
        </authorList>
    </citation>
    <scope>NUCLEOTIDE SEQUENCE [LARGE SCALE GENOMIC DNA]</scope>
</reference>